<dbReference type="GO" id="GO:0015297">
    <property type="term" value="F:antiporter activity"/>
    <property type="evidence" value="ECO:0007669"/>
    <property type="project" value="UniProtKB-KW"/>
</dbReference>
<organism evidence="10 11">
    <name type="scientific">Lactobacillus gasseri 224-1</name>
    <dbReference type="NCBI Taxonomy" id="679196"/>
    <lineage>
        <taxon>Bacteria</taxon>
        <taxon>Bacillati</taxon>
        <taxon>Bacillota</taxon>
        <taxon>Bacilli</taxon>
        <taxon>Lactobacillales</taxon>
        <taxon>Lactobacillaceae</taxon>
        <taxon>Lactobacillus</taxon>
    </lineage>
</organism>
<keyword evidence="2" id="KW-0813">Transport</keyword>
<dbReference type="InterPro" id="IPR006153">
    <property type="entry name" value="Cation/H_exchanger_TM"/>
</dbReference>
<feature type="transmembrane region" description="Helical" evidence="8">
    <location>
        <begin position="65"/>
        <end position="85"/>
    </location>
</feature>
<dbReference type="PANTHER" id="PTHR32507:SF0">
    <property type="entry name" value="NA(+)_H(+) ANTIPORTER 2-RELATED"/>
    <property type="match status" value="1"/>
</dbReference>
<evidence type="ECO:0000256" key="1">
    <source>
        <dbReference type="ARBA" id="ARBA00004651"/>
    </source>
</evidence>
<evidence type="ECO:0000256" key="5">
    <source>
        <dbReference type="ARBA" id="ARBA00022989"/>
    </source>
</evidence>
<feature type="domain" description="Cation/H+ exchanger transmembrane" evidence="9">
    <location>
        <begin position="2"/>
        <end position="162"/>
    </location>
</feature>
<comment type="caution">
    <text evidence="10">The sequence shown here is derived from an EMBL/GenBank/DDBJ whole genome shotgun (WGS) entry which is preliminary data.</text>
</comment>
<proteinExistence type="predicted"/>
<keyword evidence="6" id="KW-0406">Ion transport</keyword>
<gene>
    <name evidence="10" type="ORF">HMPREF9209_1737</name>
</gene>
<evidence type="ECO:0000256" key="4">
    <source>
        <dbReference type="ARBA" id="ARBA00022692"/>
    </source>
</evidence>
<evidence type="ECO:0000259" key="9">
    <source>
        <dbReference type="Pfam" id="PF00999"/>
    </source>
</evidence>
<keyword evidence="4 8" id="KW-0812">Transmembrane</keyword>
<dbReference type="Proteomes" id="UP000003684">
    <property type="component" value="Unassembled WGS sequence"/>
</dbReference>
<evidence type="ECO:0000313" key="10">
    <source>
        <dbReference type="EMBL" id="EFB61806.1"/>
    </source>
</evidence>
<evidence type="ECO:0000256" key="8">
    <source>
        <dbReference type="SAM" id="Phobius"/>
    </source>
</evidence>
<evidence type="ECO:0000256" key="3">
    <source>
        <dbReference type="ARBA" id="ARBA00022449"/>
    </source>
</evidence>
<name>D1YKQ2_LACGS</name>
<feature type="transmembrane region" description="Helical" evidence="8">
    <location>
        <begin position="92"/>
        <end position="113"/>
    </location>
</feature>
<dbReference type="AlphaFoldDB" id="D1YKQ2"/>
<keyword evidence="5 8" id="KW-1133">Transmembrane helix</keyword>
<evidence type="ECO:0000313" key="11">
    <source>
        <dbReference type="Proteomes" id="UP000003684"/>
    </source>
</evidence>
<evidence type="ECO:0000256" key="7">
    <source>
        <dbReference type="ARBA" id="ARBA00023136"/>
    </source>
</evidence>
<accession>D1YKQ2</accession>
<reference evidence="10 11" key="1">
    <citation type="submission" date="2009-12" db="EMBL/GenBank/DDBJ databases">
        <title>Genome Sequence of Lactobacillus gasseri 224-1.</title>
        <authorList>
            <person name="Durkin A.S."/>
            <person name="Madupu R."/>
            <person name="Torralba M."/>
            <person name="Methe B."/>
            <person name="Sutton G."/>
            <person name="Strausberg R.L."/>
            <person name="Nelson K.E."/>
        </authorList>
    </citation>
    <scope>NUCLEOTIDE SEQUENCE [LARGE SCALE GENOMIC DNA]</scope>
    <source>
        <strain evidence="10 11">224-1</strain>
    </source>
</reference>
<dbReference type="Pfam" id="PF00999">
    <property type="entry name" value="Na_H_Exchanger"/>
    <property type="match status" value="1"/>
</dbReference>
<evidence type="ECO:0000256" key="6">
    <source>
        <dbReference type="ARBA" id="ARBA00023065"/>
    </source>
</evidence>
<keyword evidence="3" id="KW-0050">Antiport</keyword>
<comment type="subcellular location">
    <subcellularLocation>
        <location evidence="1">Cell membrane</location>
        <topology evidence="1">Multi-pass membrane protein</topology>
    </subcellularLocation>
</comment>
<keyword evidence="7 8" id="KW-0472">Membrane</keyword>
<sequence length="177" mass="19125">MVLLALIVSGFSIHLLTDVSLPLAFIIGSISTPTDATASEAVTNGLRMPRRVMSALRAESLFNDASGIILLNMSLLWFANGYINYGQTIQDFCISSIGGAVLGFAVAWVIIIFRQTLVRSRFNSLNAQNLIYILTPLALYALAEHLQVSGIIAVVVAGLLHNAESQQSLLLNSRQVH</sequence>
<protein>
    <recommendedName>
        <fullName evidence="9">Cation/H+ exchanger transmembrane domain-containing protein</fullName>
    </recommendedName>
</protein>
<dbReference type="PANTHER" id="PTHR32507">
    <property type="entry name" value="NA(+)/H(+) ANTIPORTER 1"/>
    <property type="match status" value="1"/>
</dbReference>
<feature type="transmembrane region" description="Helical" evidence="8">
    <location>
        <begin position="133"/>
        <end position="160"/>
    </location>
</feature>
<dbReference type="GO" id="GO:1902600">
    <property type="term" value="P:proton transmembrane transport"/>
    <property type="evidence" value="ECO:0007669"/>
    <property type="project" value="InterPro"/>
</dbReference>
<dbReference type="GO" id="GO:0005886">
    <property type="term" value="C:plasma membrane"/>
    <property type="evidence" value="ECO:0007669"/>
    <property type="project" value="UniProtKB-SubCell"/>
</dbReference>
<dbReference type="Gene3D" id="6.10.140.1330">
    <property type="match status" value="1"/>
</dbReference>
<dbReference type="EMBL" id="ADFT01000034">
    <property type="protein sequence ID" value="EFB61806.1"/>
    <property type="molecule type" value="Genomic_DNA"/>
</dbReference>
<evidence type="ECO:0000256" key="2">
    <source>
        <dbReference type="ARBA" id="ARBA00022448"/>
    </source>
</evidence>